<dbReference type="Gene3D" id="2.60.40.1080">
    <property type="match status" value="1"/>
</dbReference>
<evidence type="ECO:0000313" key="4">
    <source>
        <dbReference type="Proteomes" id="UP000177602"/>
    </source>
</evidence>
<dbReference type="PROSITE" id="PS51257">
    <property type="entry name" value="PROKAR_LIPOPROTEIN"/>
    <property type="match status" value="1"/>
</dbReference>
<evidence type="ECO:0000256" key="2">
    <source>
        <dbReference type="SAM" id="SignalP"/>
    </source>
</evidence>
<dbReference type="STRING" id="1801737.A2818_00915"/>
<comment type="caution">
    <text evidence="3">The sequence shown here is derived from an EMBL/GenBank/DDBJ whole genome shotgun (WGS) entry which is preliminary data.</text>
</comment>
<feature type="compositionally biased region" description="Basic and acidic residues" evidence="1">
    <location>
        <begin position="79"/>
        <end position="88"/>
    </location>
</feature>
<gene>
    <name evidence="3" type="ORF">A2818_00915</name>
</gene>
<feature type="signal peptide" evidence="2">
    <location>
        <begin position="1"/>
        <end position="17"/>
    </location>
</feature>
<dbReference type="EMBL" id="MFTN01000020">
    <property type="protein sequence ID" value="OGI62792.1"/>
    <property type="molecule type" value="Genomic_DNA"/>
</dbReference>
<name>A0A1F6UZI8_9BACT</name>
<organism evidence="3 4">
    <name type="scientific">Candidatus Nomurabacteria bacterium RIFCSPHIGHO2_01_FULL_40_12</name>
    <dbReference type="NCBI Taxonomy" id="1801737"/>
    <lineage>
        <taxon>Bacteria</taxon>
        <taxon>Candidatus Nomuraibacteriota</taxon>
    </lineage>
</organism>
<evidence type="ECO:0000313" key="3">
    <source>
        <dbReference type="EMBL" id="OGI62792.1"/>
    </source>
</evidence>
<accession>A0A1F6UZI8</accession>
<sequence>MTRTLSFVVMLAMVASACGESSNPTAPTQNPSVVVSSGPTLMRVEASATVNRMVMGGQCRQTSLTAVYSDGDGNTSQKDVTREGKDWTSSDSNIVDVDTRGMSCPASVGSAQVTGVYEGRTSTAVSFTVAEPTPTQPPRAVDDPYFVKAGEVLNVPAPGVLANDTYPAGATVEFLPPFPPGTFSNTGGGGFRLDFGGATGVLRFRYVIKSSAGDSNSATVSVTIESVSPTARISGIVYGRQASGPPLPIEGIVVIPDGNLRVTDVNGRYGPVTIRLTPDGDYGVIVRDDRGVYQGGTYRFRLPAGTVRDDINFLLDFKR</sequence>
<feature type="compositionally biased region" description="Polar residues" evidence="1">
    <location>
        <begin position="67"/>
        <end position="78"/>
    </location>
</feature>
<reference evidence="3 4" key="1">
    <citation type="journal article" date="2016" name="Nat. Commun.">
        <title>Thousands of microbial genomes shed light on interconnected biogeochemical processes in an aquifer system.</title>
        <authorList>
            <person name="Anantharaman K."/>
            <person name="Brown C.T."/>
            <person name="Hug L.A."/>
            <person name="Sharon I."/>
            <person name="Castelle C.J."/>
            <person name="Probst A.J."/>
            <person name="Thomas B.C."/>
            <person name="Singh A."/>
            <person name="Wilkins M.J."/>
            <person name="Karaoz U."/>
            <person name="Brodie E.L."/>
            <person name="Williams K.H."/>
            <person name="Hubbard S.S."/>
            <person name="Banfield J.F."/>
        </authorList>
    </citation>
    <scope>NUCLEOTIDE SEQUENCE [LARGE SCALE GENOMIC DNA]</scope>
</reference>
<dbReference type="AlphaFoldDB" id="A0A1F6UZI8"/>
<evidence type="ECO:0000256" key="1">
    <source>
        <dbReference type="SAM" id="MobiDB-lite"/>
    </source>
</evidence>
<dbReference type="Proteomes" id="UP000177602">
    <property type="component" value="Unassembled WGS sequence"/>
</dbReference>
<protein>
    <recommendedName>
        <fullName evidence="5">BIG2 domain-containing protein</fullName>
    </recommendedName>
</protein>
<keyword evidence="2" id="KW-0732">Signal</keyword>
<dbReference type="Pfam" id="PF17963">
    <property type="entry name" value="Big_9"/>
    <property type="match status" value="1"/>
</dbReference>
<evidence type="ECO:0008006" key="5">
    <source>
        <dbReference type="Google" id="ProtNLM"/>
    </source>
</evidence>
<proteinExistence type="predicted"/>
<feature type="chain" id="PRO_5009527091" description="BIG2 domain-containing protein" evidence="2">
    <location>
        <begin position="18"/>
        <end position="319"/>
    </location>
</feature>
<feature type="region of interest" description="Disordered" evidence="1">
    <location>
        <begin position="67"/>
        <end position="92"/>
    </location>
</feature>